<evidence type="ECO:0000313" key="1">
    <source>
        <dbReference type="EMBL" id="RIB27878.1"/>
    </source>
</evidence>
<proteinExistence type="predicted"/>
<dbReference type="Proteomes" id="UP000266673">
    <property type="component" value="Unassembled WGS sequence"/>
</dbReference>
<comment type="caution">
    <text evidence="1">The sequence shown here is derived from an EMBL/GenBank/DDBJ whole genome shotgun (WGS) entry which is preliminary data.</text>
</comment>
<evidence type="ECO:0000313" key="2">
    <source>
        <dbReference type="Proteomes" id="UP000266673"/>
    </source>
</evidence>
<dbReference type="AlphaFoldDB" id="A0A397W0Z8"/>
<dbReference type="OrthoDB" id="2333764at2759"/>
<keyword evidence="2" id="KW-1185">Reference proteome</keyword>
<dbReference type="EMBL" id="QKWP01000085">
    <property type="protein sequence ID" value="RIB27878.1"/>
    <property type="molecule type" value="Genomic_DNA"/>
</dbReference>
<protein>
    <submittedName>
        <fullName evidence="1">Uncharacterized protein</fullName>
    </submittedName>
</protein>
<gene>
    <name evidence="1" type="ORF">C2G38_2029021</name>
</gene>
<reference evidence="1 2" key="1">
    <citation type="submission" date="2018-06" db="EMBL/GenBank/DDBJ databases">
        <title>Comparative genomics reveals the genomic features of Rhizophagus irregularis, R. cerebriforme, R. diaphanum and Gigaspora rosea, and their symbiotic lifestyle signature.</title>
        <authorList>
            <person name="Morin E."/>
            <person name="San Clemente H."/>
            <person name="Chen E.C.H."/>
            <person name="De La Providencia I."/>
            <person name="Hainaut M."/>
            <person name="Kuo A."/>
            <person name="Kohler A."/>
            <person name="Murat C."/>
            <person name="Tang N."/>
            <person name="Roy S."/>
            <person name="Loubradou J."/>
            <person name="Henrissat B."/>
            <person name="Grigoriev I.V."/>
            <person name="Corradi N."/>
            <person name="Roux C."/>
            <person name="Martin F.M."/>
        </authorList>
    </citation>
    <scope>NUCLEOTIDE SEQUENCE [LARGE SCALE GENOMIC DNA]</scope>
    <source>
        <strain evidence="1 2">DAOM 194757</strain>
    </source>
</reference>
<accession>A0A397W0Z8</accession>
<sequence>MIYQSLQSMMSTTVFQIYIDLNTLNLFPVLPTLCPFEEESDLIMKAGIGHRYIIRAVSMGDRIESLVYAFCLGALITTFSPRQLTVLQRAMTQHYYISSIRLYQLFAPLGVEQLYCTTWTTLTKIHCLTTAEYEALLDE</sequence>
<organism evidence="1 2">
    <name type="scientific">Gigaspora rosea</name>
    <dbReference type="NCBI Taxonomy" id="44941"/>
    <lineage>
        <taxon>Eukaryota</taxon>
        <taxon>Fungi</taxon>
        <taxon>Fungi incertae sedis</taxon>
        <taxon>Mucoromycota</taxon>
        <taxon>Glomeromycotina</taxon>
        <taxon>Glomeromycetes</taxon>
        <taxon>Diversisporales</taxon>
        <taxon>Gigasporaceae</taxon>
        <taxon>Gigaspora</taxon>
    </lineage>
</organism>
<name>A0A397W0Z8_9GLOM</name>